<protein>
    <submittedName>
        <fullName evidence="2">Uncharacterized protein</fullName>
    </submittedName>
</protein>
<reference evidence="2 3" key="1">
    <citation type="submission" date="2018-06" db="EMBL/GenBank/DDBJ databases">
        <title>Draft Whole-Genome Sequence of the purple photosynthetic bacterium Rhodospeudomonas palustris XCP.</title>
        <authorList>
            <person name="Rayyan A."/>
            <person name="Meyer T.E."/>
            <person name="Kyndt J.A."/>
        </authorList>
    </citation>
    <scope>NUCLEOTIDE SEQUENCE [LARGE SCALE GENOMIC DNA]</scope>
    <source>
        <strain evidence="2 3">XCP</strain>
    </source>
</reference>
<dbReference type="RefSeq" id="WP_110785056.1">
    <property type="nucleotide sequence ID" value="NZ_QKQS01000008.1"/>
</dbReference>
<accession>A0A323UKE0</accession>
<sequence>MTDACVIEVRARTAGIVVREGDNYCFFAAHRDFHALERQSFDSLLAAQAAASRCASDASSDIRLDPPRAEAPRA</sequence>
<dbReference type="Proteomes" id="UP000248134">
    <property type="component" value="Unassembled WGS sequence"/>
</dbReference>
<proteinExistence type="predicted"/>
<organism evidence="2 3">
    <name type="scientific">Rhodopseudomonas palustris</name>
    <dbReference type="NCBI Taxonomy" id="1076"/>
    <lineage>
        <taxon>Bacteria</taxon>
        <taxon>Pseudomonadati</taxon>
        <taxon>Pseudomonadota</taxon>
        <taxon>Alphaproteobacteria</taxon>
        <taxon>Hyphomicrobiales</taxon>
        <taxon>Nitrobacteraceae</taxon>
        <taxon>Rhodopseudomonas</taxon>
    </lineage>
</organism>
<comment type="caution">
    <text evidence="2">The sequence shown here is derived from an EMBL/GenBank/DDBJ whole genome shotgun (WGS) entry which is preliminary data.</text>
</comment>
<evidence type="ECO:0000313" key="2">
    <source>
        <dbReference type="EMBL" id="PZA12974.1"/>
    </source>
</evidence>
<dbReference type="AlphaFoldDB" id="A0A323UKE0"/>
<name>A0A323UKE0_RHOPL</name>
<feature type="region of interest" description="Disordered" evidence="1">
    <location>
        <begin position="53"/>
        <end position="74"/>
    </location>
</feature>
<evidence type="ECO:0000313" key="3">
    <source>
        <dbReference type="Proteomes" id="UP000248134"/>
    </source>
</evidence>
<dbReference type="OrthoDB" id="7584850at2"/>
<dbReference type="EMBL" id="QKQS01000008">
    <property type="protein sequence ID" value="PZA12974.1"/>
    <property type="molecule type" value="Genomic_DNA"/>
</dbReference>
<evidence type="ECO:0000256" key="1">
    <source>
        <dbReference type="SAM" id="MobiDB-lite"/>
    </source>
</evidence>
<gene>
    <name evidence="2" type="ORF">DNX69_05755</name>
</gene>
<feature type="compositionally biased region" description="Basic and acidic residues" evidence="1">
    <location>
        <begin position="60"/>
        <end position="74"/>
    </location>
</feature>